<dbReference type="AlphaFoldDB" id="A0A5B7IDV7"/>
<evidence type="ECO:0000256" key="1">
    <source>
        <dbReference type="SAM" id="MobiDB-lite"/>
    </source>
</evidence>
<feature type="region of interest" description="Disordered" evidence="1">
    <location>
        <begin position="77"/>
        <end position="97"/>
    </location>
</feature>
<accession>A0A5B7IDV7</accession>
<evidence type="ECO:0000313" key="2">
    <source>
        <dbReference type="EMBL" id="MPC80453.1"/>
    </source>
</evidence>
<name>A0A5B7IDV7_PORTR</name>
<keyword evidence="3" id="KW-1185">Reference proteome</keyword>
<organism evidence="2 3">
    <name type="scientific">Portunus trituberculatus</name>
    <name type="common">Swimming crab</name>
    <name type="synonym">Neptunus trituberculatus</name>
    <dbReference type="NCBI Taxonomy" id="210409"/>
    <lineage>
        <taxon>Eukaryota</taxon>
        <taxon>Metazoa</taxon>
        <taxon>Ecdysozoa</taxon>
        <taxon>Arthropoda</taxon>
        <taxon>Crustacea</taxon>
        <taxon>Multicrustacea</taxon>
        <taxon>Malacostraca</taxon>
        <taxon>Eumalacostraca</taxon>
        <taxon>Eucarida</taxon>
        <taxon>Decapoda</taxon>
        <taxon>Pleocyemata</taxon>
        <taxon>Brachyura</taxon>
        <taxon>Eubrachyura</taxon>
        <taxon>Portunoidea</taxon>
        <taxon>Portunidae</taxon>
        <taxon>Portuninae</taxon>
        <taxon>Portunus</taxon>
    </lineage>
</organism>
<comment type="caution">
    <text evidence="2">The sequence shown here is derived from an EMBL/GenBank/DDBJ whole genome shotgun (WGS) entry which is preliminary data.</text>
</comment>
<protein>
    <submittedName>
        <fullName evidence="2">Uncharacterized protein</fullName>
    </submittedName>
</protein>
<proteinExistence type="predicted"/>
<sequence>MTGVEAGAGARCCWRAVRVLLVGLHSPIMFGDPHSSFLSAKNTENKQAGPTRHRIFYLAHLSANHSHGVLFLHSSPNRMPRHPDTHTAHLTHVVPGP</sequence>
<dbReference type="EMBL" id="VSRR010054059">
    <property type="protein sequence ID" value="MPC80453.1"/>
    <property type="molecule type" value="Genomic_DNA"/>
</dbReference>
<reference evidence="2 3" key="1">
    <citation type="submission" date="2019-05" db="EMBL/GenBank/DDBJ databases">
        <title>Another draft genome of Portunus trituberculatus and its Hox gene families provides insights of decapod evolution.</title>
        <authorList>
            <person name="Jeong J.-H."/>
            <person name="Song I."/>
            <person name="Kim S."/>
            <person name="Choi T."/>
            <person name="Kim D."/>
            <person name="Ryu S."/>
            <person name="Kim W."/>
        </authorList>
    </citation>
    <scope>NUCLEOTIDE SEQUENCE [LARGE SCALE GENOMIC DNA]</scope>
    <source>
        <tissue evidence="2">Muscle</tissue>
    </source>
</reference>
<evidence type="ECO:0000313" key="3">
    <source>
        <dbReference type="Proteomes" id="UP000324222"/>
    </source>
</evidence>
<dbReference type="Proteomes" id="UP000324222">
    <property type="component" value="Unassembled WGS sequence"/>
</dbReference>
<gene>
    <name evidence="2" type="ORF">E2C01_075033</name>
</gene>